<gene>
    <name evidence="2" type="ORF">LAUMK42_00536</name>
</gene>
<name>A0AB38UMB7_9MYCO</name>
<evidence type="ECO:0000256" key="1">
    <source>
        <dbReference type="SAM" id="MobiDB-lite"/>
    </source>
</evidence>
<dbReference type="Proteomes" id="UP000279331">
    <property type="component" value="Unassembled WGS sequence"/>
</dbReference>
<protein>
    <submittedName>
        <fullName evidence="2">Uncharacterized protein</fullName>
    </submittedName>
</protein>
<sequence length="94" mass="9145">MTTEAGIAADAGSGAAEPGSSGATRARRRAPESGSCAAARARRRAPESGSCAATRADMGAFTAHDVAAADRSKAQAGTGGNASLTAHADATQRT</sequence>
<feature type="region of interest" description="Disordered" evidence="1">
    <location>
        <begin position="1"/>
        <end position="52"/>
    </location>
</feature>
<feature type="region of interest" description="Disordered" evidence="1">
    <location>
        <begin position="69"/>
        <end position="94"/>
    </location>
</feature>
<comment type="caution">
    <text evidence="2">The sequence shown here is derived from an EMBL/GenBank/DDBJ whole genome shotgun (WGS) entry which is preliminary data.</text>
</comment>
<dbReference type="EMBL" id="UPHL01000020">
    <property type="protein sequence ID" value="VAZ81733.1"/>
    <property type="molecule type" value="Genomic_DNA"/>
</dbReference>
<dbReference type="RefSeq" id="WP_259643916.1">
    <property type="nucleotide sequence ID" value="NZ_UPHL01000020.1"/>
</dbReference>
<reference evidence="2 3" key="1">
    <citation type="submission" date="2018-09" db="EMBL/GenBank/DDBJ databases">
        <authorList>
            <person name="Tagini F."/>
        </authorList>
    </citation>
    <scope>NUCLEOTIDE SEQUENCE [LARGE SCALE GENOMIC DNA]</scope>
    <source>
        <strain evidence="2 3">MK42</strain>
    </source>
</reference>
<evidence type="ECO:0000313" key="3">
    <source>
        <dbReference type="Proteomes" id="UP000279331"/>
    </source>
</evidence>
<proteinExistence type="predicted"/>
<dbReference type="AlphaFoldDB" id="A0AB38UMB7"/>
<organism evidence="2 3">
    <name type="scientific">Mycobacterium persicum</name>
    <dbReference type="NCBI Taxonomy" id="1487726"/>
    <lineage>
        <taxon>Bacteria</taxon>
        <taxon>Bacillati</taxon>
        <taxon>Actinomycetota</taxon>
        <taxon>Actinomycetes</taxon>
        <taxon>Mycobacteriales</taxon>
        <taxon>Mycobacteriaceae</taxon>
        <taxon>Mycobacterium</taxon>
    </lineage>
</organism>
<accession>A0AB38UMB7</accession>
<feature type="compositionally biased region" description="Low complexity" evidence="1">
    <location>
        <begin position="1"/>
        <end position="24"/>
    </location>
</feature>
<evidence type="ECO:0000313" key="2">
    <source>
        <dbReference type="EMBL" id="VAZ81733.1"/>
    </source>
</evidence>